<dbReference type="EMBL" id="RBXL01000001">
    <property type="protein sequence ID" value="RKT45845.1"/>
    <property type="molecule type" value="Genomic_DNA"/>
</dbReference>
<dbReference type="Proteomes" id="UP000274556">
    <property type="component" value="Unassembled WGS sequence"/>
</dbReference>
<evidence type="ECO:0000313" key="2">
    <source>
        <dbReference type="Proteomes" id="UP000274556"/>
    </source>
</evidence>
<dbReference type="AlphaFoldDB" id="A0A495VBP9"/>
<keyword evidence="2" id="KW-1185">Reference proteome</keyword>
<dbReference type="RefSeq" id="WP_211335076.1">
    <property type="nucleotide sequence ID" value="NZ_RBXL01000001.1"/>
</dbReference>
<evidence type="ECO:0000313" key="1">
    <source>
        <dbReference type="EMBL" id="RKT45845.1"/>
    </source>
</evidence>
<sequence>MMQPALTLTEQERLCFMQALHAVAWAVAWHKDQPGERWLELLRRLGNLLAVPAADWEFRAGPTGITEKFNQIGNTRLRLYFLRIIHDVHRREWMGLMDIAFFSDQHNTCHIRFQNVYNPLTAAIPANA</sequence>
<gene>
    <name evidence="1" type="ORF">BDD21_3327</name>
</gene>
<protein>
    <submittedName>
        <fullName evidence="1">Uncharacterized protein</fullName>
    </submittedName>
</protein>
<proteinExistence type="predicted"/>
<accession>A0A495VBP9</accession>
<reference evidence="1 2" key="1">
    <citation type="submission" date="2018-10" db="EMBL/GenBank/DDBJ databases">
        <title>Genomic Encyclopedia of Archaeal and Bacterial Type Strains, Phase II (KMG-II): from individual species to whole genera.</title>
        <authorList>
            <person name="Goeker M."/>
        </authorList>
    </citation>
    <scope>NUCLEOTIDE SEQUENCE [LARGE SCALE GENOMIC DNA]</scope>
    <source>
        <strain evidence="1 2">DSM 235</strain>
    </source>
</reference>
<name>A0A495VBP9_9GAMM</name>
<comment type="caution">
    <text evidence="1">The sequence shown here is derived from an EMBL/GenBank/DDBJ whole genome shotgun (WGS) entry which is preliminary data.</text>
</comment>
<organism evidence="1 2">
    <name type="scientific">Thiocapsa rosea</name>
    <dbReference type="NCBI Taxonomy" id="69360"/>
    <lineage>
        <taxon>Bacteria</taxon>
        <taxon>Pseudomonadati</taxon>
        <taxon>Pseudomonadota</taxon>
        <taxon>Gammaproteobacteria</taxon>
        <taxon>Chromatiales</taxon>
        <taxon>Chromatiaceae</taxon>
        <taxon>Thiocapsa</taxon>
    </lineage>
</organism>